<evidence type="ECO:0000313" key="2">
    <source>
        <dbReference type="EMBL" id="GBP42007.1"/>
    </source>
</evidence>
<evidence type="ECO:0000313" key="3">
    <source>
        <dbReference type="Proteomes" id="UP000299102"/>
    </source>
</evidence>
<feature type="compositionally biased region" description="Basic residues" evidence="1">
    <location>
        <begin position="51"/>
        <end position="61"/>
    </location>
</feature>
<dbReference type="AlphaFoldDB" id="A0A4C1VVY2"/>
<sequence length="122" mass="13464">MTARVLEAAARFLMKRHAIATLEISKQKTLHPCAHSGRRSYNRPTDAGRNHFLKNRLGKFRSTRETGGEEVPRQSLNRRGNLFDVGAVSGQATQRPDIPSDAGDLGVGLLRPMQTEEGKLSV</sequence>
<organism evidence="2 3">
    <name type="scientific">Eumeta variegata</name>
    <name type="common">Bagworm moth</name>
    <name type="synonym">Eumeta japonica</name>
    <dbReference type="NCBI Taxonomy" id="151549"/>
    <lineage>
        <taxon>Eukaryota</taxon>
        <taxon>Metazoa</taxon>
        <taxon>Ecdysozoa</taxon>
        <taxon>Arthropoda</taxon>
        <taxon>Hexapoda</taxon>
        <taxon>Insecta</taxon>
        <taxon>Pterygota</taxon>
        <taxon>Neoptera</taxon>
        <taxon>Endopterygota</taxon>
        <taxon>Lepidoptera</taxon>
        <taxon>Glossata</taxon>
        <taxon>Ditrysia</taxon>
        <taxon>Tineoidea</taxon>
        <taxon>Psychidae</taxon>
        <taxon>Oiketicinae</taxon>
        <taxon>Eumeta</taxon>
    </lineage>
</organism>
<proteinExistence type="predicted"/>
<feature type="compositionally biased region" description="Basic and acidic residues" evidence="1">
    <location>
        <begin position="62"/>
        <end position="72"/>
    </location>
</feature>
<protein>
    <submittedName>
        <fullName evidence="2">Uncharacterized protein</fullName>
    </submittedName>
</protein>
<feature type="region of interest" description="Disordered" evidence="1">
    <location>
        <begin position="33"/>
        <end position="122"/>
    </location>
</feature>
<comment type="caution">
    <text evidence="2">The sequence shown here is derived from an EMBL/GenBank/DDBJ whole genome shotgun (WGS) entry which is preliminary data.</text>
</comment>
<dbReference type="Proteomes" id="UP000299102">
    <property type="component" value="Unassembled WGS sequence"/>
</dbReference>
<accession>A0A4C1VVY2</accession>
<name>A0A4C1VVY2_EUMVA</name>
<dbReference type="EMBL" id="BGZK01000410">
    <property type="protein sequence ID" value="GBP42007.1"/>
    <property type="molecule type" value="Genomic_DNA"/>
</dbReference>
<keyword evidence="3" id="KW-1185">Reference proteome</keyword>
<evidence type="ECO:0000256" key="1">
    <source>
        <dbReference type="SAM" id="MobiDB-lite"/>
    </source>
</evidence>
<gene>
    <name evidence="2" type="ORF">EVAR_95006_1</name>
</gene>
<reference evidence="2 3" key="1">
    <citation type="journal article" date="2019" name="Commun. Biol.">
        <title>The bagworm genome reveals a unique fibroin gene that provides high tensile strength.</title>
        <authorList>
            <person name="Kono N."/>
            <person name="Nakamura H."/>
            <person name="Ohtoshi R."/>
            <person name="Tomita M."/>
            <person name="Numata K."/>
            <person name="Arakawa K."/>
        </authorList>
    </citation>
    <scope>NUCLEOTIDE SEQUENCE [LARGE SCALE GENOMIC DNA]</scope>
</reference>